<evidence type="ECO:0000256" key="1">
    <source>
        <dbReference type="SAM" id="MobiDB-lite"/>
    </source>
</evidence>
<dbReference type="OrthoDB" id="2976199at2759"/>
<accession>A0A0D7AEL9</accession>
<dbReference type="AlphaFoldDB" id="A0A0D7AEL9"/>
<sequence length="403" mass="44997">MTEYDYSPEAFQAYQAKLKKIAQWTWGVPGHDSLRDPFTAASPAPPCASLPEHTNGRRSKSAAEPRTTSSRLHSDRRGQTPLPNSMDQFQPLPNGNVPYYEQLGFTQRTRDAHTSSQPVSPQLPPAYRVHAYRQVLMQTHPPYTKQPQTNVYTRPAQPYASQTTIPRSPPPYQAVPNQCPRPYAVGVPGSPPQLPIIPEPLPPKRPPFFRRLLTQLGVGGRRSKSQYVARAREAPNPATAYQLAAPVYDKRTDNQVKESIPPGEPRHNEIFEDVSNAPLKRSNARRGGNIVIVRTVSGIEIAVRVIVVRTPIPPSMSARDVTGTLSVTAFRQDENDRVTSIVVDKGELTANYYTIHLALKLNHLDPFLHWHLSRSLASYYCQFPIALSAPSLLELANKRDSKQ</sequence>
<evidence type="ECO:0000313" key="3">
    <source>
        <dbReference type="Proteomes" id="UP000054144"/>
    </source>
</evidence>
<feature type="compositionally biased region" description="Polar residues" evidence="1">
    <location>
        <begin position="81"/>
        <end position="93"/>
    </location>
</feature>
<gene>
    <name evidence="2" type="ORF">FISHEDRAFT_58058</name>
</gene>
<keyword evidence="3" id="KW-1185">Reference proteome</keyword>
<proteinExistence type="predicted"/>
<organism evidence="2 3">
    <name type="scientific">Fistulina hepatica ATCC 64428</name>
    <dbReference type="NCBI Taxonomy" id="1128425"/>
    <lineage>
        <taxon>Eukaryota</taxon>
        <taxon>Fungi</taxon>
        <taxon>Dikarya</taxon>
        <taxon>Basidiomycota</taxon>
        <taxon>Agaricomycotina</taxon>
        <taxon>Agaricomycetes</taxon>
        <taxon>Agaricomycetidae</taxon>
        <taxon>Agaricales</taxon>
        <taxon>Fistulinaceae</taxon>
        <taxon>Fistulina</taxon>
    </lineage>
</organism>
<reference evidence="2 3" key="1">
    <citation type="journal article" date="2015" name="Fungal Genet. Biol.">
        <title>Evolution of novel wood decay mechanisms in Agaricales revealed by the genome sequences of Fistulina hepatica and Cylindrobasidium torrendii.</title>
        <authorList>
            <person name="Floudas D."/>
            <person name="Held B.W."/>
            <person name="Riley R."/>
            <person name="Nagy L.G."/>
            <person name="Koehler G."/>
            <person name="Ransdell A.S."/>
            <person name="Younus H."/>
            <person name="Chow J."/>
            <person name="Chiniquy J."/>
            <person name="Lipzen A."/>
            <person name="Tritt A."/>
            <person name="Sun H."/>
            <person name="Haridas S."/>
            <person name="LaButti K."/>
            <person name="Ohm R.A."/>
            <person name="Kues U."/>
            <person name="Blanchette R.A."/>
            <person name="Grigoriev I.V."/>
            <person name="Minto R.E."/>
            <person name="Hibbett D.S."/>
        </authorList>
    </citation>
    <scope>NUCLEOTIDE SEQUENCE [LARGE SCALE GENOMIC DNA]</scope>
    <source>
        <strain evidence="2 3">ATCC 64428</strain>
    </source>
</reference>
<evidence type="ECO:0000313" key="2">
    <source>
        <dbReference type="EMBL" id="KIY49812.1"/>
    </source>
</evidence>
<protein>
    <submittedName>
        <fullName evidence="2">Uncharacterized protein</fullName>
    </submittedName>
</protein>
<dbReference type="EMBL" id="KN881721">
    <property type="protein sequence ID" value="KIY49812.1"/>
    <property type="molecule type" value="Genomic_DNA"/>
</dbReference>
<name>A0A0D7AEL9_9AGAR</name>
<feature type="region of interest" description="Disordered" evidence="1">
    <location>
        <begin position="36"/>
        <end position="99"/>
    </location>
</feature>
<dbReference type="Proteomes" id="UP000054144">
    <property type="component" value="Unassembled WGS sequence"/>
</dbReference>